<evidence type="ECO:0000256" key="4">
    <source>
        <dbReference type="ARBA" id="ARBA00023139"/>
    </source>
</evidence>
<dbReference type="InterPro" id="IPR050490">
    <property type="entry name" value="Bact_solute-bd_prot1"/>
</dbReference>
<dbReference type="EMBL" id="DVFJ01000026">
    <property type="protein sequence ID" value="HIQ71985.1"/>
    <property type="molecule type" value="Genomic_DNA"/>
</dbReference>
<evidence type="ECO:0000256" key="3">
    <source>
        <dbReference type="ARBA" id="ARBA00023136"/>
    </source>
</evidence>
<protein>
    <submittedName>
        <fullName evidence="7">Extracellular solute-binding protein</fullName>
    </submittedName>
</protein>
<proteinExistence type="predicted"/>
<dbReference type="Pfam" id="PF01547">
    <property type="entry name" value="SBP_bac_1"/>
    <property type="match status" value="1"/>
</dbReference>
<keyword evidence="1" id="KW-1003">Cell membrane</keyword>
<feature type="chain" id="PRO_5038758342" evidence="6">
    <location>
        <begin position="25"/>
        <end position="525"/>
    </location>
</feature>
<keyword evidence="3" id="KW-0472">Membrane</keyword>
<name>A0A9D0ZCD4_9FIRM</name>
<evidence type="ECO:0000313" key="8">
    <source>
        <dbReference type="Proteomes" id="UP000886887"/>
    </source>
</evidence>
<evidence type="ECO:0000256" key="2">
    <source>
        <dbReference type="ARBA" id="ARBA00022729"/>
    </source>
</evidence>
<dbReference type="AlphaFoldDB" id="A0A9D0ZCD4"/>
<reference evidence="7" key="1">
    <citation type="submission" date="2020-10" db="EMBL/GenBank/DDBJ databases">
        <authorList>
            <person name="Gilroy R."/>
        </authorList>
    </citation>
    <scope>NUCLEOTIDE SEQUENCE</scope>
    <source>
        <strain evidence="7">ChiSxjej2B14-6234</strain>
    </source>
</reference>
<accession>A0A9D0ZCD4</accession>
<organism evidence="7 8">
    <name type="scientific">Candidatus Onthenecus intestinigallinarum</name>
    <dbReference type="NCBI Taxonomy" id="2840875"/>
    <lineage>
        <taxon>Bacteria</taxon>
        <taxon>Bacillati</taxon>
        <taxon>Bacillota</taxon>
        <taxon>Clostridia</taxon>
        <taxon>Eubacteriales</taxon>
        <taxon>Candidatus Onthenecus</taxon>
    </lineage>
</organism>
<keyword evidence="4" id="KW-0564">Palmitate</keyword>
<dbReference type="Proteomes" id="UP000886887">
    <property type="component" value="Unassembled WGS sequence"/>
</dbReference>
<evidence type="ECO:0000313" key="7">
    <source>
        <dbReference type="EMBL" id="HIQ71985.1"/>
    </source>
</evidence>
<reference evidence="7" key="2">
    <citation type="journal article" date="2021" name="PeerJ">
        <title>Extensive microbial diversity within the chicken gut microbiome revealed by metagenomics and culture.</title>
        <authorList>
            <person name="Gilroy R."/>
            <person name="Ravi A."/>
            <person name="Getino M."/>
            <person name="Pursley I."/>
            <person name="Horton D.L."/>
            <person name="Alikhan N.F."/>
            <person name="Baker D."/>
            <person name="Gharbi K."/>
            <person name="Hall N."/>
            <person name="Watson M."/>
            <person name="Adriaenssens E.M."/>
            <person name="Foster-Nyarko E."/>
            <person name="Jarju S."/>
            <person name="Secka A."/>
            <person name="Antonio M."/>
            <person name="Oren A."/>
            <person name="Chaudhuri R.R."/>
            <person name="La Ragione R."/>
            <person name="Hildebrand F."/>
            <person name="Pallen M.J."/>
        </authorList>
    </citation>
    <scope>NUCLEOTIDE SEQUENCE</scope>
    <source>
        <strain evidence="7">ChiSxjej2B14-6234</strain>
    </source>
</reference>
<dbReference type="InterPro" id="IPR006059">
    <property type="entry name" value="SBP"/>
</dbReference>
<dbReference type="PANTHER" id="PTHR43649">
    <property type="entry name" value="ARABINOSE-BINDING PROTEIN-RELATED"/>
    <property type="match status" value="1"/>
</dbReference>
<evidence type="ECO:0000256" key="6">
    <source>
        <dbReference type="SAM" id="SignalP"/>
    </source>
</evidence>
<gene>
    <name evidence="7" type="ORF">IAB73_07255</name>
</gene>
<comment type="caution">
    <text evidence="7">The sequence shown here is derived from an EMBL/GenBank/DDBJ whole genome shotgun (WGS) entry which is preliminary data.</text>
</comment>
<keyword evidence="5" id="KW-0449">Lipoprotein</keyword>
<evidence type="ECO:0000256" key="1">
    <source>
        <dbReference type="ARBA" id="ARBA00022475"/>
    </source>
</evidence>
<feature type="signal peptide" evidence="6">
    <location>
        <begin position="1"/>
        <end position="24"/>
    </location>
</feature>
<evidence type="ECO:0000256" key="5">
    <source>
        <dbReference type="ARBA" id="ARBA00023288"/>
    </source>
</evidence>
<sequence>MKKLTALFLALLLAVTVMPVASMAETYAEDDLVTVTFMMNENANQTLLQDTIVLNYIKEHFGLDIQIMAIPGSDFSTKLSTSFATNDIADVTYGVTTANIGAFDLEYMLVNLMDYADQLPNYFGLAFDENNPTRYEATKSFMSQNSEGKDAMYILRKMEYDRVDIAPISAIRGDLLDELGLERPTSWAELYDVMLAIKEAHPDVYFFSSRAGAQRILACLAYGMGSGGFGTFDTIGIYLEPETDTWTYGPTQESFRSVVQYLANAWQDGLVDPDYASNDANNLWEKISTGKVVYYNDNNSFISRIFEPAFTSAGNDDWYFELLAPLANDYTPTRTLRYELDWSDGVAISKDCPALDRVLALFDWMYTDEGARVMNFGVEGESYYIDENGNPMIVDEIMEATAGAADQYAAINSVIGTGIWGMALYIDEGIYRQIYGDLFFEQGDIIRGWTEEGLIDYKYMTPAFTLEEQEEVTELTMELQTQFDSNIDAFITGTRSMDEWDDFVQEQLDAGSERLEELYNTAYKR</sequence>
<keyword evidence="2 6" id="KW-0732">Signal</keyword>
<dbReference type="Gene3D" id="3.40.190.10">
    <property type="entry name" value="Periplasmic binding protein-like II"/>
    <property type="match status" value="2"/>
</dbReference>
<dbReference type="SUPFAM" id="SSF53850">
    <property type="entry name" value="Periplasmic binding protein-like II"/>
    <property type="match status" value="1"/>
</dbReference>
<dbReference type="PANTHER" id="PTHR43649:SF33">
    <property type="entry name" value="POLYGALACTURONAN_RHAMNOGALACTURONAN-BINDING PROTEIN YTCQ"/>
    <property type="match status" value="1"/>
</dbReference>